<evidence type="ECO:0000259" key="12">
    <source>
        <dbReference type="SMART" id="SM00822"/>
    </source>
</evidence>
<gene>
    <name evidence="13" type="ORF">E2F50_08755</name>
</gene>
<evidence type="ECO:0000256" key="1">
    <source>
        <dbReference type="ARBA" id="ARBA00004240"/>
    </source>
</evidence>
<comment type="pathway">
    <text evidence="2">Lipid metabolism; sphingolipid metabolism.</text>
</comment>
<dbReference type="PROSITE" id="PS00061">
    <property type="entry name" value="ADH_SHORT"/>
    <property type="match status" value="1"/>
</dbReference>
<comment type="caution">
    <text evidence="13">The sequence shown here is derived from an EMBL/GenBank/DDBJ whole genome shotgun (WGS) entry which is preliminary data.</text>
</comment>
<dbReference type="EMBL" id="SMTL01000002">
    <property type="protein sequence ID" value="TDK36984.1"/>
    <property type="molecule type" value="Genomic_DNA"/>
</dbReference>
<keyword evidence="6" id="KW-0521">NADP</keyword>
<dbReference type="RefSeq" id="WP_133315752.1">
    <property type="nucleotide sequence ID" value="NZ_SMTL01000002.1"/>
</dbReference>
<comment type="pathway">
    <text evidence="3">Sphingolipid metabolism.</text>
</comment>
<evidence type="ECO:0000256" key="5">
    <source>
        <dbReference type="ARBA" id="ARBA00022824"/>
    </source>
</evidence>
<keyword evidence="5" id="KW-0256">Endoplasmic reticulum</keyword>
<protein>
    <recommendedName>
        <fullName evidence="10">3-dehydrosphinganine reductase</fullName>
        <ecNumber evidence="10">1.1.1.102</ecNumber>
    </recommendedName>
</protein>
<organism evidence="13 14">
    <name type="scientific">Rhizobium deserti</name>
    <dbReference type="NCBI Taxonomy" id="2547961"/>
    <lineage>
        <taxon>Bacteria</taxon>
        <taxon>Pseudomonadati</taxon>
        <taxon>Pseudomonadota</taxon>
        <taxon>Alphaproteobacteria</taxon>
        <taxon>Hyphomicrobiales</taxon>
        <taxon>Rhizobiaceae</taxon>
        <taxon>Rhizobium/Agrobacterium group</taxon>
        <taxon>Rhizobium</taxon>
    </lineage>
</organism>
<keyword evidence="9" id="KW-0443">Lipid metabolism</keyword>
<accession>A0A4R5UJM2</accession>
<comment type="subcellular location">
    <subcellularLocation>
        <location evidence="1">Endoplasmic reticulum</location>
    </subcellularLocation>
</comment>
<keyword evidence="4" id="KW-0547">Nucleotide-binding</keyword>
<evidence type="ECO:0000256" key="6">
    <source>
        <dbReference type="ARBA" id="ARBA00022857"/>
    </source>
</evidence>
<dbReference type="GO" id="GO:0030148">
    <property type="term" value="P:sphingolipid biosynthetic process"/>
    <property type="evidence" value="ECO:0007669"/>
    <property type="project" value="InterPro"/>
</dbReference>
<evidence type="ECO:0000256" key="3">
    <source>
        <dbReference type="ARBA" id="ARBA00004991"/>
    </source>
</evidence>
<keyword evidence="7" id="KW-0746">Sphingolipid metabolism</keyword>
<dbReference type="PRINTS" id="PR00080">
    <property type="entry name" value="SDRFAMILY"/>
</dbReference>
<evidence type="ECO:0000256" key="2">
    <source>
        <dbReference type="ARBA" id="ARBA00004760"/>
    </source>
</evidence>
<dbReference type="InterPro" id="IPR057326">
    <property type="entry name" value="KR_dom"/>
</dbReference>
<dbReference type="SMART" id="SM00822">
    <property type="entry name" value="PKS_KR"/>
    <property type="match status" value="1"/>
</dbReference>
<evidence type="ECO:0000313" key="13">
    <source>
        <dbReference type="EMBL" id="TDK36984.1"/>
    </source>
</evidence>
<reference evidence="13 14" key="1">
    <citation type="submission" date="2019-03" db="EMBL/GenBank/DDBJ databases">
        <title>Rhizobium sp. nov., an bacterium isolated from biocrust in Mu Us Desert.</title>
        <authorList>
            <person name="Lixiong L."/>
        </authorList>
    </citation>
    <scope>NUCLEOTIDE SEQUENCE [LARGE SCALE GENOMIC DNA]</scope>
    <source>
        <strain evidence="13 14">SPY-1</strain>
    </source>
</reference>
<evidence type="ECO:0000256" key="8">
    <source>
        <dbReference type="ARBA" id="ARBA00023002"/>
    </source>
</evidence>
<dbReference type="GO" id="GO:0000166">
    <property type="term" value="F:nucleotide binding"/>
    <property type="evidence" value="ECO:0007669"/>
    <property type="project" value="UniProtKB-KW"/>
</dbReference>
<keyword evidence="14" id="KW-1185">Reference proteome</keyword>
<evidence type="ECO:0000256" key="11">
    <source>
        <dbReference type="RuleBase" id="RU000363"/>
    </source>
</evidence>
<dbReference type="PRINTS" id="PR00081">
    <property type="entry name" value="GDHRDH"/>
</dbReference>
<dbReference type="AlphaFoldDB" id="A0A4R5UJM2"/>
<dbReference type="EC" id="1.1.1.102" evidence="10"/>
<dbReference type="GO" id="GO:0006666">
    <property type="term" value="P:3-keto-sphinganine metabolic process"/>
    <property type="evidence" value="ECO:0007669"/>
    <property type="project" value="InterPro"/>
</dbReference>
<dbReference type="CDD" id="cd08939">
    <property type="entry name" value="KDSR-like_SDR_c"/>
    <property type="match status" value="1"/>
</dbReference>
<dbReference type="Gene3D" id="3.40.50.720">
    <property type="entry name" value="NAD(P)-binding Rossmann-like Domain"/>
    <property type="match status" value="1"/>
</dbReference>
<dbReference type="GO" id="GO:0016020">
    <property type="term" value="C:membrane"/>
    <property type="evidence" value="ECO:0007669"/>
    <property type="project" value="GOC"/>
</dbReference>
<dbReference type="InterPro" id="IPR020904">
    <property type="entry name" value="Sc_DH/Rdtase_CS"/>
</dbReference>
<evidence type="ECO:0000256" key="7">
    <source>
        <dbReference type="ARBA" id="ARBA00022919"/>
    </source>
</evidence>
<evidence type="ECO:0000256" key="4">
    <source>
        <dbReference type="ARBA" id="ARBA00022741"/>
    </source>
</evidence>
<dbReference type="InterPro" id="IPR045022">
    <property type="entry name" value="KDSR-like"/>
</dbReference>
<dbReference type="PANTHER" id="PTHR43550:SF3">
    <property type="entry name" value="3-KETODIHYDROSPHINGOSINE REDUCTASE"/>
    <property type="match status" value="1"/>
</dbReference>
<dbReference type="OrthoDB" id="9781689at2"/>
<feature type="domain" description="Ketoreductase" evidence="12">
    <location>
        <begin position="1"/>
        <end position="185"/>
    </location>
</feature>
<dbReference type="SUPFAM" id="SSF51735">
    <property type="entry name" value="NAD(P)-binding Rossmann-fold domains"/>
    <property type="match status" value="1"/>
</dbReference>
<evidence type="ECO:0000313" key="14">
    <source>
        <dbReference type="Proteomes" id="UP000295238"/>
    </source>
</evidence>
<proteinExistence type="inferred from homology"/>
<dbReference type="PANTHER" id="PTHR43550">
    <property type="entry name" value="3-KETODIHYDROSPHINGOSINE REDUCTASE"/>
    <property type="match status" value="1"/>
</dbReference>
<dbReference type="GO" id="GO:0047560">
    <property type="term" value="F:3-dehydrosphinganine reductase activity"/>
    <property type="evidence" value="ECO:0007669"/>
    <property type="project" value="UniProtKB-EC"/>
</dbReference>
<keyword evidence="8" id="KW-0560">Oxidoreductase</keyword>
<dbReference type="InterPro" id="IPR002347">
    <property type="entry name" value="SDR_fam"/>
</dbReference>
<dbReference type="Pfam" id="PF00106">
    <property type="entry name" value="adh_short"/>
    <property type="match status" value="1"/>
</dbReference>
<comment type="similarity">
    <text evidence="11">Belongs to the short-chain dehydrogenases/reductases (SDR) family.</text>
</comment>
<name>A0A4R5UJM2_9HYPH</name>
<evidence type="ECO:0000256" key="10">
    <source>
        <dbReference type="ARBA" id="ARBA00026112"/>
    </source>
</evidence>
<dbReference type="Proteomes" id="UP000295238">
    <property type="component" value="Unassembled WGS sequence"/>
</dbReference>
<sequence>MHVIVTGGSSGIGLEVARIYAGRGAHLSLIARDTLRLEQARKDLAAVVAGSGSCIRTATADIAAEAEITAAIAACEAELGPCDILVASAGMVDPGLFDQQSSQAFAAQIQTNLSGTVNTVRAVYPSMCRRRSGRIMIVSSGAALVGIHGYTAYCASKSALVGFAEALQAEARHHGVFVSICFPPDTLTPQFEKELPQRSPQARKLMGAAPPWSAQAVAKNIVKGIERRKQKVYFGLSITALGWLGPLIKPCLFRWHASRQGR</sequence>
<dbReference type="InterPro" id="IPR036291">
    <property type="entry name" value="NAD(P)-bd_dom_sf"/>
</dbReference>
<evidence type="ECO:0000256" key="9">
    <source>
        <dbReference type="ARBA" id="ARBA00023098"/>
    </source>
</evidence>